<feature type="transmembrane region" description="Helical" evidence="1">
    <location>
        <begin position="318"/>
        <end position="336"/>
    </location>
</feature>
<dbReference type="PANTHER" id="PTHR37814">
    <property type="entry name" value="CONSERVED MEMBRANE PROTEIN"/>
    <property type="match status" value="1"/>
</dbReference>
<dbReference type="Proteomes" id="UP000035553">
    <property type="component" value="Unassembled WGS sequence"/>
</dbReference>
<proteinExistence type="predicted"/>
<accession>A0A0U1QQH8</accession>
<dbReference type="PANTHER" id="PTHR37814:SF1">
    <property type="entry name" value="MEMBRANE PROTEIN"/>
    <property type="match status" value="1"/>
</dbReference>
<sequence length="347" mass="38171">MVKRKVIGILQVAATFVGTVVGAGFASGREIIQFFTQYHAFGTIGAVFSGVIMTWIGTKMMIYAKRMNAYSFNELLIRMFGEQVGSIIQALLFFITLGMTGVMLAGAGALFGEQLGLNRQLGILLALLIGIFFVFKGLRGLLFINSLVVPLLLFFVVLTFWTNQAGPQTFPESGQFRWMTAAFNYAAYNLSMALIVLVPMARDIDDEQVIFAGGILGGALLGGLLLLAHLMLIGRPGIGLFEMPMAEMVRPLGLVMNYAFIAVIFGEILTTFVGNIFGLTRQLHSVFPRFFSIRLAMIVLILCTFVIGQFGYGSLITTLYPLYGALCSALFLYMFFVRLPRHPSKFC</sequence>
<evidence type="ECO:0000313" key="3">
    <source>
        <dbReference type="Proteomes" id="UP000035553"/>
    </source>
</evidence>
<dbReference type="InterPro" id="IPR038728">
    <property type="entry name" value="YkvI-like"/>
</dbReference>
<feature type="transmembrane region" description="Helical" evidence="1">
    <location>
        <begin position="291"/>
        <end position="312"/>
    </location>
</feature>
<keyword evidence="1" id="KW-0472">Membrane</keyword>
<dbReference type="AlphaFoldDB" id="A0A0U1QQH8"/>
<feature type="transmembrane region" description="Helical" evidence="1">
    <location>
        <begin position="87"/>
        <end position="111"/>
    </location>
</feature>
<keyword evidence="1" id="KW-0812">Transmembrane</keyword>
<evidence type="ECO:0000313" key="2">
    <source>
        <dbReference type="EMBL" id="KLI03077.1"/>
    </source>
</evidence>
<feature type="transmembrane region" description="Helical" evidence="1">
    <location>
        <begin position="181"/>
        <end position="198"/>
    </location>
</feature>
<name>A0A0U1QQH8_9BACL</name>
<organism evidence="2 3">
    <name type="scientific">Sporolactobacillus inulinus CASD</name>
    <dbReference type="NCBI Taxonomy" id="1069536"/>
    <lineage>
        <taxon>Bacteria</taxon>
        <taxon>Bacillati</taxon>
        <taxon>Bacillota</taxon>
        <taxon>Bacilli</taxon>
        <taxon>Bacillales</taxon>
        <taxon>Sporolactobacillaceae</taxon>
        <taxon>Sporolactobacillus</taxon>
    </lineage>
</organism>
<reference evidence="2 3" key="1">
    <citation type="journal article" date="2011" name="J. Bacteriol.">
        <title>Draft genome sequence of Sporolactobacillus inulinus strain CASD, an efficient D-lactic acid-producing bacterium with high-concentration lactate tolerance capability.</title>
        <authorList>
            <person name="Yu B."/>
            <person name="Su F."/>
            <person name="Wang L."/>
            <person name="Xu K."/>
            <person name="Zhao B."/>
            <person name="Xu P."/>
        </authorList>
    </citation>
    <scope>NUCLEOTIDE SEQUENCE [LARGE SCALE GENOMIC DNA]</scope>
    <source>
        <strain evidence="2 3">CASD</strain>
    </source>
</reference>
<dbReference type="EMBL" id="AFVQ02000055">
    <property type="protein sequence ID" value="KLI03077.1"/>
    <property type="molecule type" value="Genomic_DNA"/>
</dbReference>
<keyword evidence="1" id="KW-1133">Transmembrane helix</keyword>
<feature type="transmembrane region" description="Helical" evidence="1">
    <location>
        <begin position="254"/>
        <end position="279"/>
    </location>
</feature>
<gene>
    <name evidence="2" type="ORF">SINU_04665</name>
</gene>
<comment type="caution">
    <text evidence="2">The sequence shown here is derived from an EMBL/GenBank/DDBJ whole genome shotgun (WGS) entry which is preliminary data.</text>
</comment>
<feature type="transmembrane region" description="Helical" evidence="1">
    <location>
        <begin position="210"/>
        <end position="234"/>
    </location>
</feature>
<dbReference type="STRING" id="1069536.SINU_04665"/>
<feature type="transmembrane region" description="Helical" evidence="1">
    <location>
        <begin position="117"/>
        <end position="135"/>
    </location>
</feature>
<evidence type="ECO:0000256" key="1">
    <source>
        <dbReference type="SAM" id="Phobius"/>
    </source>
</evidence>
<keyword evidence="3" id="KW-1185">Reference proteome</keyword>
<protein>
    <submittedName>
        <fullName evidence="2">Transporter</fullName>
    </submittedName>
</protein>
<dbReference type="OrthoDB" id="4424890at2"/>
<feature type="transmembrane region" description="Helical" evidence="1">
    <location>
        <begin position="38"/>
        <end position="57"/>
    </location>
</feature>
<feature type="transmembrane region" description="Helical" evidence="1">
    <location>
        <begin position="142"/>
        <end position="161"/>
    </location>
</feature>
<dbReference type="RefSeq" id="WP_010026647.1">
    <property type="nucleotide sequence ID" value="NZ_AFVQ02000055.1"/>
</dbReference>